<dbReference type="PANTHER" id="PTHR31529">
    <property type="entry name" value="LOB DOMAIN CONTAINING PROTEIN"/>
    <property type="match status" value="1"/>
</dbReference>
<name>A0A6P6G011_ZIZJJ</name>
<keyword evidence="3" id="KW-1185">Reference proteome</keyword>
<dbReference type="GO" id="GO:0045893">
    <property type="term" value="P:positive regulation of DNA-templated transcription"/>
    <property type="evidence" value="ECO:0007669"/>
    <property type="project" value="TreeGrafter"/>
</dbReference>
<evidence type="ECO:0000256" key="1">
    <source>
        <dbReference type="ARBA" id="ARBA00005474"/>
    </source>
</evidence>
<dbReference type="KEGG" id="zju:112490873"/>
<dbReference type="PANTHER" id="PTHR31529:SF50">
    <property type="entry name" value="LOB DOMAIN PROTEIN"/>
    <property type="match status" value="1"/>
</dbReference>
<accession>A0A6P6G011</accession>
<proteinExistence type="inferred from homology"/>
<sequence>MTGFGSSCGACKFLRRKCTTQCVFAPYFCYDEAANHFAAVHKVFGASNVSKLLLHLPIHYRSEAATTISYEALARMTDPIYGCVAHIFALQQQVAYLQEEIEILGNQMANFTPFNGVTDSCGSSAANHNDNPIYAGSHLLHHDYAINTQYHQNQQALVHSHAENNEVANYDHQALDHAQMDIQVPLCGLMEEQDMLCGGHSGTPDNLEKLFELETEPGNLGNYPWSLDDNTSLL</sequence>
<dbReference type="GO" id="GO:0005634">
    <property type="term" value="C:nucleus"/>
    <property type="evidence" value="ECO:0007669"/>
    <property type="project" value="TreeGrafter"/>
</dbReference>
<organism evidence="3 4">
    <name type="scientific">Ziziphus jujuba</name>
    <name type="common">Chinese jujube</name>
    <name type="synonym">Ziziphus sativa</name>
    <dbReference type="NCBI Taxonomy" id="326968"/>
    <lineage>
        <taxon>Eukaryota</taxon>
        <taxon>Viridiplantae</taxon>
        <taxon>Streptophyta</taxon>
        <taxon>Embryophyta</taxon>
        <taxon>Tracheophyta</taxon>
        <taxon>Spermatophyta</taxon>
        <taxon>Magnoliopsida</taxon>
        <taxon>eudicotyledons</taxon>
        <taxon>Gunneridae</taxon>
        <taxon>Pentapetalae</taxon>
        <taxon>rosids</taxon>
        <taxon>fabids</taxon>
        <taxon>Rosales</taxon>
        <taxon>Rhamnaceae</taxon>
        <taxon>Paliureae</taxon>
        <taxon>Ziziphus</taxon>
    </lineage>
</organism>
<dbReference type="Proteomes" id="UP001652623">
    <property type="component" value="Chromosome 8"/>
</dbReference>
<protein>
    <submittedName>
        <fullName evidence="4">LOB domain-containing protein 29</fullName>
    </submittedName>
</protein>
<dbReference type="PROSITE" id="PS50891">
    <property type="entry name" value="LOB"/>
    <property type="match status" value="1"/>
</dbReference>
<evidence type="ECO:0000313" key="3">
    <source>
        <dbReference type="Proteomes" id="UP001652623"/>
    </source>
</evidence>
<evidence type="ECO:0000259" key="2">
    <source>
        <dbReference type="PROSITE" id="PS50891"/>
    </source>
</evidence>
<evidence type="ECO:0000313" key="4">
    <source>
        <dbReference type="RefSeq" id="XP_024927080.1"/>
    </source>
</evidence>
<dbReference type="GO" id="GO:0009755">
    <property type="term" value="P:hormone-mediated signaling pathway"/>
    <property type="evidence" value="ECO:0007669"/>
    <property type="project" value="TreeGrafter"/>
</dbReference>
<gene>
    <name evidence="4" type="primary">LOC112490873</name>
</gene>
<dbReference type="InParanoid" id="A0A6P6G011"/>
<comment type="similarity">
    <text evidence="1">Belongs to the LOB domain-containing protein family.</text>
</comment>
<dbReference type="InterPro" id="IPR004883">
    <property type="entry name" value="LOB"/>
</dbReference>
<dbReference type="GeneID" id="112490873"/>
<dbReference type="RefSeq" id="XP_024927080.1">
    <property type="nucleotide sequence ID" value="XM_025071312.3"/>
</dbReference>
<dbReference type="Pfam" id="PF03195">
    <property type="entry name" value="LOB"/>
    <property type="match status" value="1"/>
</dbReference>
<reference evidence="4" key="1">
    <citation type="submission" date="2025-08" db="UniProtKB">
        <authorList>
            <consortium name="RefSeq"/>
        </authorList>
    </citation>
    <scope>IDENTIFICATION</scope>
    <source>
        <tissue evidence="4">Seedling</tissue>
    </source>
</reference>
<feature type="domain" description="LOB" evidence="2">
    <location>
        <begin position="6"/>
        <end position="108"/>
    </location>
</feature>
<dbReference type="AlphaFoldDB" id="A0A6P6G011"/>